<organism evidence="1 2">
    <name type="scientific">Diphasiastrum complanatum</name>
    <name type="common">Issler's clubmoss</name>
    <name type="synonym">Lycopodium complanatum</name>
    <dbReference type="NCBI Taxonomy" id="34168"/>
    <lineage>
        <taxon>Eukaryota</taxon>
        <taxon>Viridiplantae</taxon>
        <taxon>Streptophyta</taxon>
        <taxon>Embryophyta</taxon>
        <taxon>Tracheophyta</taxon>
        <taxon>Lycopodiopsida</taxon>
        <taxon>Lycopodiales</taxon>
        <taxon>Lycopodiaceae</taxon>
        <taxon>Lycopodioideae</taxon>
        <taxon>Diphasiastrum</taxon>
    </lineage>
</organism>
<accession>A0ACC2DNS4</accession>
<dbReference type="EMBL" id="CM055096">
    <property type="protein sequence ID" value="KAJ7555889.1"/>
    <property type="molecule type" value="Genomic_DNA"/>
</dbReference>
<gene>
    <name evidence="1" type="ORF">O6H91_05G059400</name>
</gene>
<dbReference type="Proteomes" id="UP001162992">
    <property type="component" value="Chromosome 5"/>
</dbReference>
<comment type="caution">
    <text evidence="1">The sequence shown here is derived from an EMBL/GenBank/DDBJ whole genome shotgun (WGS) entry which is preliminary data.</text>
</comment>
<reference evidence="2" key="1">
    <citation type="journal article" date="2024" name="Proc. Natl. Acad. Sci. U.S.A.">
        <title>Extraordinary preservation of gene collinearity over three hundred million years revealed in homosporous lycophytes.</title>
        <authorList>
            <person name="Li C."/>
            <person name="Wickell D."/>
            <person name="Kuo L.Y."/>
            <person name="Chen X."/>
            <person name="Nie B."/>
            <person name="Liao X."/>
            <person name="Peng D."/>
            <person name="Ji J."/>
            <person name="Jenkins J."/>
            <person name="Williams M."/>
            <person name="Shu S."/>
            <person name="Plott C."/>
            <person name="Barry K."/>
            <person name="Rajasekar S."/>
            <person name="Grimwood J."/>
            <person name="Han X."/>
            <person name="Sun S."/>
            <person name="Hou Z."/>
            <person name="He W."/>
            <person name="Dai G."/>
            <person name="Sun C."/>
            <person name="Schmutz J."/>
            <person name="Leebens-Mack J.H."/>
            <person name="Li F.W."/>
            <person name="Wang L."/>
        </authorList>
    </citation>
    <scope>NUCLEOTIDE SEQUENCE [LARGE SCALE GENOMIC DNA]</scope>
    <source>
        <strain evidence="2">cv. PW_Plant_1</strain>
    </source>
</reference>
<name>A0ACC2DNS4_DIPCM</name>
<keyword evidence="2" id="KW-1185">Reference proteome</keyword>
<evidence type="ECO:0000313" key="1">
    <source>
        <dbReference type="EMBL" id="KAJ7555889.1"/>
    </source>
</evidence>
<sequence length="1197" mass="135830">MMRLKEPIELLSSSLHAHPRLISPTYTIVNQVPQVKIIVHCKGCLSTKVAVSTKQVLGRRLQNDFKQSKWLFSFRKVHPTLYASKTNDTSSTVPPNTDSENIKPELQDSNGVGPSWKFDQNGHHSERLSLDGESSAILGKDWSAGIFSVDIDNDYCPGQTLLEIHGVDQEGLLFDVTSSFSELGISVQSAEILTKNDQIFDRFVIMDSHTNAAIPKEKWKVIQDSILSRIKKRKFVDTSKDDPFLTEQVSFLTDTLNKVVAQHGQSDVIVAVNTLQKGFEDLRSNQDPRKRAELLRYIDKMEEPMITAVIRIFYLYSSLLNIADEAHSHRQRREQVRASRTGIPLWYASFDHTFRLFKNSGIDSIELQELLSKTEYNPVFTAHPTEARRREILTCLHRIFLLCNDREDPRLSLAQRADLETEIEAELEILWRTDEMRTRRPTVLEEIQTGLDYFRFSLFDAVCTTYRYAENSLHDVYPDSGLVVPSFIKFGSWIGGDRDGNPFVLPETTILASLLQSRLILAEYIRRCRTCQDTLTHSLLVCKVSEELLESLQRDQIVMEKIPAIRHDGALYEQEPYRLKFRVMRHRLEQTLRIINAHLRALGEAGKCDELLIDIEYNIDEIPGLDPKEDAYANEAKFLQDLTIIDKSLRESGDVRLADSKLKDLIRLAETFGFHLCALDVRQESIVHTEATEECMRLLGLAENYSALSESEKVSKIVGALSLPPPVDQIQKLSNKMSESTRRVVDIICACADVMDTISHKAIASYVISMTRQASHVLEVLLLAWISCRGIIEKDSSGKWSSRLMVTPLFETIPDLEHMPAALSVLLENQVYKDIVEASGGVQEVMLGYSDSCKDGGITASAFNLYKAQEVIQSISNNAGVSARIFHGRGGTVGRGAGPTHESILAQPPGSVNGQIKFTEQGEVITYRYGNSETATYELTVGITGLLKASHPTTRPNVAYNPKYFSIMQCMATEAEREYRGLTDETEGFYDYFHEATIVNEISLINIGSRPSRRNSAIRDKSSLRAIPWVFAWAQSRHTLPAWFGVGSGILGYTQNQPERVQELQRMYAEWPFFRTFLSNVQMSLFKASMEIAQEYARLCRNRITEKLVYDLVAHEYNLTKAQFLMVSQQNAVLEDHPFLERSFDTRRKYLDPLNHIQVILLGRRRDPTITDSQKSLWEKPLLRTIKAIASNMRNTG</sequence>
<protein>
    <submittedName>
        <fullName evidence="1">Uncharacterized protein</fullName>
    </submittedName>
</protein>
<proteinExistence type="predicted"/>
<evidence type="ECO:0000313" key="2">
    <source>
        <dbReference type="Proteomes" id="UP001162992"/>
    </source>
</evidence>